<dbReference type="SUPFAM" id="SSF52540">
    <property type="entry name" value="P-loop containing nucleoside triphosphate hydrolases"/>
    <property type="match status" value="1"/>
</dbReference>
<gene>
    <name evidence="4" type="ORF">glysoja_032375</name>
</gene>
<dbReference type="FunFam" id="3.40.850.10:FF:000338">
    <property type="entry name" value="Kinesin-like protein"/>
    <property type="match status" value="1"/>
</dbReference>
<dbReference type="Gene3D" id="3.40.850.10">
    <property type="entry name" value="Kinesin motor domain"/>
    <property type="match status" value="2"/>
</dbReference>
<name>A0A0B2QE74_GLYSO</name>
<evidence type="ECO:0000259" key="3">
    <source>
        <dbReference type="PROSITE" id="PS50067"/>
    </source>
</evidence>
<organism evidence="4">
    <name type="scientific">Glycine soja</name>
    <name type="common">Wild soybean</name>
    <dbReference type="NCBI Taxonomy" id="3848"/>
    <lineage>
        <taxon>Eukaryota</taxon>
        <taxon>Viridiplantae</taxon>
        <taxon>Streptophyta</taxon>
        <taxon>Embryophyta</taxon>
        <taxon>Tracheophyta</taxon>
        <taxon>Spermatophyta</taxon>
        <taxon>Magnoliopsida</taxon>
        <taxon>eudicotyledons</taxon>
        <taxon>Gunneridae</taxon>
        <taxon>Pentapetalae</taxon>
        <taxon>rosids</taxon>
        <taxon>fabids</taxon>
        <taxon>Fabales</taxon>
        <taxon>Fabaceae</taxon>
        <taxon>Papilionoideae</taxon>
        <taxon>50 kb inversion clade</taxon>
        <taxon>NPAAA clade</taxon>
        <taxon>indigoferoid/millettioid clade</taxon>
        <taxon>Phaseoleae</taxon>
        <taxon>Glycine</taxon>
        <taxon>Glycine subgen. Soja</taxon>
    </lineage>
</organism>
<feature type="binding site" evidence="2">
    <location>
        <begin position="12"/>
        <end position="19"/>
    </location>
    <ligand>
        <name>ATP</name>
        <dbReference type="ChEBI" id="CHEBI:30616"/>
    </ligand>
</feature>
<dbReference type="PRINTS" id="PR00380">
    <property type="entry name" value="KINESINHEAVY"/>
</dbReference>
<dbReference type="Proteomes" id="UP000053555">
    <property type="component" value="Unassembled WGS sequence"/>
</dbReference>
<dbReference type="GO" id="GO:0007018">
    <property type="term" value="P:microtubule-based movement"/>
    <property type="evidence" value="ECO:0007669"/>
    <property type="project" value="InterPro"/>
</dbReference>
<evidence type="ECO:0000256" key="2">
    <source>
        <dbReference type="PROSITE-ProRule" id="PRU00283"/>
    </source>
</evidence>
<dbReference type="InterPro" id="IPR001752">
    <property type="entry name" value="Kinesin_motor_dom"/>
</dbReference>
<accession>A0A0B2QE74</accession>
<dbReference type="InterPro" id="IPR027640">
    <property type="entry name" value="Kinesin-like_fam"/>
</dbReference>
<keyword evidence="2" id="KW-0067">ATP-binding</keyword>
<dbReference type="GO" id="GO:0005524">
    <property type="term" value="F:ATP binding"/>
    <property type="evidence" value="ECO:0007669"/>
    <property type="project" value="UniProtKB-UniRule"/>
</dbReference>
<dbReference type="AlphaFoldDB" id="A0A0B2QE74"/>
<keyword evidence="2" id="KW-0547">Nucleotide-binding</keyword>
<dbReference type="GO" id="GO:0003777">
    <property type="term" value="F:microtubule motor activity"/>
    <property type="evidence" value="ECO:0007669"/>
    <property type="project" value="InterPro"/>
</dbReference>
<dbReference type="GO" id="GO:0015630">
    <property type="term" value="C:microtubule cytoskeleton"/>
    <property type="evidence" value="ECO:0007669"/>
    <property type="project" value="TreeGrafter"/>
</dbReference>
<evidence type="ECO:0000256" key="1">
    <source>
        <dbReference type="ARBA" id="ARBA00023175"/>
    </source>
</evidence>
<dbReference type="InterPro" id="IPR036961">
    <property type="entry name" value="Kinesin_motor_dom_sf"/>
</dbReference>
<dbReference type="Pfam" id="PF00225">
    <property type="entry name" value="Kinesin"/>
    <property type="match status" value="1"/>
</dbReference>
<dbReference type="EMBL" id="KN659011">
    <property type="protein sequence ID" value="KHN19600.1"/>
    <property type="molecule type" value="Genomic_DNA"/>
</dbReference>
<dbReference type="PANTHER" id="PTHR47972:SF9">
    <property type="entry name" value="KINESIN-LIKE PROTEIN KIN-14U"/>
    <property type="match status" value="1"/>
</dbReference>
<reference evidence="4" key="1">
    <citation type="submission" date="2014-07" db="EMBL/GenBank/DDBJ databases">
        <title>Identification of a novel salt tolerance gene in wild soybean by whole-genome sequencing.</title>
        <authorList>
            <person name="Lam H.-M."/>
            <person name="Qi X."/>
            <person name="Li M.-W."/>
            <person name="Liu X."/>
            <person name="Xie M."/>
            <person name="Ni M."/>
            <person name="Xu X."/>
        </authorList>
    </citation>
    <scope>NUCLEOTIDE SEQUENCE [LARGE SCALE GENOMIC DNA]</scope>
    <source>
        <tissue evidence="4">Root</tissue>
    </source>
</reference>
<dbReference type="PROSITE" id="PS50067">
    <property type="entry name" value="KINESIN_MOTOR_2"/>
    <property type="match status" value="1"/>
</dbReference>
<feature type="domain" description="Kinesin motor" evidence="3">
    <location>
        <begin position="1"/>
        <end position="205"/>
    </location>
</feature>
<dbReference type="PANTHER" id="PTHR47972">
    <property type="entry name" value="KINESIN-LIKE PROTEIN KLP-3"/>
    <property type="match status" value="1"/>
</dbReference>
<dbReference type="InterPro" id="IPR027417">
    <property type="entry name" value="P-loop_NTPase"/>
</dbReference>
<protein>
    <submittedName>
        <fullName evidence="4">Kinesin heavy chain</fullName>
    </submittedName>
</protein>
<proteinExistence type="inferred from homology"/>
<dbReference type="GO" id="GO:0008017">
    <property type="term" value="F:microtubule binding"/>
    <property type="evidence" value="ECO:0007669"/>
    <property type="project" value="InterPro"/>
</dbReference>
<dbReference type="SMART" id="SM00129">
    <property type="entry name" value="KISc"/>
    <property type="match status" value="1"/>
</dbReference>
<evidence type="ECO:0000313" key="4">
    <source>
        <dbReference type="EMBL" id="KHN19600.1"/>
    </source>
</evidence>
<comment type="similarity">
    <text evidence="2">Belongs to the TRAFAC class myosin-kinesin ATPase superfamily. Kinesin family.</text>
</comment>
<keyword evidence="1 2" id="KW-0505">Motor protein</keyword>
<sequence length="205" mass="23356">MDGRNVCVFAYGQTGTGKTFTMDGTNEEPRIVPRALEEFFRQASLDNSSSFTFTMSMLEVYMGNLRDLLSPRQSSRPHEQYMTKCLTRINIFRHGDALEAKSEVSKLWMIDLEGCKQLLKTGAKGLTLDEGRAINLSLSALGDVVAALKRKRCHVPYRYESGVDFSFLIYVLLAARCYLYLKKQFNFRDETLLLLLVFCTIIVSF</sequence>